<evidence type="ECO:0000313" key="3">
    <source>
        <dbReference type="Proteomes" id="UP001307889"/>
    </source>
</evidence>
<organism evidence="2 3">
    <name type="scientific">Nesidiocoris tenuis</name>
    <dbReference type="NCBI Taxonomy" id="355587"/>
    <lineage>
        <taxon>Eukaryota</taxon>
        <taxon>Metazoa</taxon>
        <taxon>Ecdysozoa</taxon>
        <taxon>Arthropoda</taxon>
        <taxon>Hexapoda</taxon>
        <taxon>Insecta</taxon>
        <taxon>Pterygota</taxon>
        <taxon>Neoptera</taxon>
        <taxon>Paraneoptera</taxon>
        <taxon>Hemiptera</taxon>
        <taxon>Heteroptera</taxon>
        <taxon>Panheteroptera</taxon>
        <taxon>Cimicomorpha</taxon>
        <taxon>Miridae</taxon>
        <taxon>Dicyphina</taxon>
        <taxon>Nesidiocoris</taxon>
    </lineage>
</organism>
<dbReference type="Pfam" id="PF10175">
    <property type="entry name" value="MPP6"/>
    <property type="match status" value="1"/>
</dbReference>
<name>A0ABN7AAP9_9HEMI</name>
<dbReference type="PANTHER" id="PTHR13582">
    <property type="entry name" value="M-PHASE PHOSPHOPROTEIN 6"/>
    <property type="match status" value="1"/>
</dbReference>
<dbReference type="InterPro" id="IPR019324">
    <property type="entry name" value="MPP6"/>
</dbReference>
<feature type="compositionally biased region" description="Basic and acidic residues" evidence="1">
    <location>
        <begin position="89"/>
        <end position="106"/>
    </location>
</feature>
<sequence length="138" mass="15709">MPKARREKMSLSKSVLEMKFMQRTKNRIQAEKEAEEGQAMYGNSISKGMRNAKDKIITEASYAPILGLIVGRMSYGGYNPEVEKFMTKNERSNPTAVDREMEKEISDSEMAGFVSSLEGTMANKFKHKKRKFLKPSDD</sequence>
<proteinExistence type="predicted"/>
<dbReference type="PANTHER" id="PTHR13582:SF0">
    <property type="entry name" value="M-PHASE PHOSPHOPROTEIN 6"/>
    <property type="match status" value="1"/>
</dbReference>
<gene>
    <name evidence="2" type="ORF">NTJ_01160</name>
</gene>
<reference evidence="2 3" key="1">
    <citation type="submission" date="2023-09" db="EMBL/GenBank/DDBJ databases">
        <title>Nesidiocoris tenuis whole genome shotgun sequence.</title>
        <authorList>
            <person name="Shibata T."/>
            <person name="Shimoda M."/>
            <person name="Kobayashi T."/>
            <person name="Uehara T."/>
        </authorList>
    </citation>
    <scope>NUCLEOTIDE SEQUENCE [LARGE SCALE GENOMIC DNA]</scope>
    <source>
        <strain evidence="2 3">Japan</strain>
    </source>
</reference>
<feature type="region of interest" description="Disordered" evidence="1">
    <location>
        <begin position="89"/>
        <end position="108"/>
    </location>
</feature>
<dbReference type="EMBL" id="AP028909">
    <property type="protein sequence ID" value="BES88354.1"/>
    <property type="molecule type" value="Genomic_DNA"/>
</dbReference>
<evidence type="ECO:0000256" key="1">
    <source>
        <dbReference type="SAM" id="MobiDB-lite"/>
    </source>
</evidence>
<protein>
    <submittedName>
        <fullName evidence="2">M-phase phosphoprotein</fullName>
    </submittedName>
</protein>
<dbReference type="Proteomes" id="UP001307889">
    <property type="component" value="Chromosome 1"/>
</dbReference>
<keyword evidence="3" id="KW-1185">Reference proteome</keyword>
<evidence type="ECO:0000313" key="2">
    <source>
        <dbReference type="EMBL" id="BES88354.1"/>
    </source>
</evidence>
<accession>A0ABN7AAP9</accession>